<evidence type="ECO:0000256" key="1">
    <source>
        <dbReference type="SAM" id="MobiDB-lite"/>
    </source>
</evidence>
<accession>A0A2A2JK03</accession>
<reference evidence="2 3" key="1">
    <citation type="journal article" date="2017" name="Curr. Biol.">
        <title>Genome architecture and evolution of a unichromosomal asexual nematode.</title>
        <authorList>
            <person name="Fradin H."/>
            <person name="Zegar C."/>
            <person name="Gutwein M."/>
            <person name="Lucas J."/>
            <person name="Kovtun M."/>
            <person name="Corcoran D."/>
            <person name="Baugh L.R."/>
            <person name="Kiontke K."/>
            <person name="Gunsalus K."/>
            <person name="Fitch D.H."/>
            <person name="Piano F."/>
        </authorList>
    </citation>
    <scope>NUCLEOTIDE SEQUENCE [LARGE SCALE GENOMIC DNA]</scope>
    <source>
        <strain evidence="2">PF1309</strain>
    </source>
</reference>
<evidence type="ECO:0000313" key="3">
    <source>
        <dbReference type="Proteomes" id="UP000218231"/>
    </source>
</evidence>
<feature type="compositionally biased region" description="Basic and acidic residues" evidence="1">
    <location>
        <begin position="12"/>
        <end position="21"/>
    </location>
</feature>
<evidence type="ECO:0000313" key="2">
    <source>
        <dbReference type="EMBL" id="PAV62096.1"/>
    </source>
</evidence>
<feature type="compositionally biased region" description="Basic and acidic residues" evidence="1">
    <location>
        <begin position="29"/>
        <end position="40"/>
    </location>
</feature>
<dbReference type="AlphaFoldDB" id="A0A2A2JK03"/>
<name>A0A2A2JK03_9BILA</name>
<dbReference type="EMBL" id="LIAE01010386">
    <property type="protein sequence ID" value="PAV62096.1"/>
    <property type="molecule type" value="Genomic_DNA"/>
</dbReference>
<protein>
    <submittedName>
        <fullName evidence="2">Uncharacterized protein</fullName>
    </submittedName>
</protein>
<feature type="region of interest" description="Disordered" evidence="1">
    <location>
        <begin position="1"/>
        <end position="58"/>
    </location>
</feature>
<organism evidence="2 3">
    <name type="scientific">Diploscapter pachys</name>
    <dbReference type="NCBI Taxonomy" id="2018661"/>
    <lineage>
        <taxon>Eukaryota</taxon>
        <taxon>Metazoa</taxon>
        <taxon>Ecdysozoa</taxon>
        <taxon>Nematoda</taxon>
        <taxon>Chromadorea</taxon>
        <taxon>Rhabditida</taxon>
        <taxon>Rhabditina</taxon>
        <taxon>Rhabditomorpha</taxon>
        <taxon>Rhabditoidea</taxon>
        <taxon>Rhabditidae</taxon>
        <taxon>Diploscapter</taxon>
    </lineage>
</organism>
<proteinExistence type="predicted"/>
<feature type="compositionally biased region" description="Polar residues" evidence="1">
    <location>
        <begin position="1"/>
        <end position="10"/>
    </location>
</feature>
<sequence length="92" mass="9767">MLAGQQTSKAATAEEREDALAARHTQPTHTREEARGETGKRGVNNELKGGSHGRVEGGKRRAAEWLVGWWCYCSGCSLAAAGIAELSSHFGG</sequence>
<comment type="caution">
    <text evidence="2">The sequence shown here is derived from an EMBL/GenBank/DDBJ whole genome shotgun (WGS) entry which is preliminary data.</text>
</comment>
<gene>
    <name evidence="2" type="ORF">WR25_07501</name>
</gene>
<keyword evidence="3" id="KW-1185">Reference proteome</keyword>
<dbReference type="Proteomes" id="UP000218231">
    <property type="component" value="Unassembled WGS sequence"/>
</dbReference>